<dbReference type="Gene3D" id="3.40.50.300">
    <property type="entry name" value="P-loop containing nucleotide triphosphate hydrolases"/>
    <property type="match status" value="2"/>
</dbReference>
<protein>
    <recommendedName>
        <fullName evidence="5">Helicase ATP-binding domain-containing protein</fullName>
    </recommendedName>
</protein>
<dbReference type="PROSITE" id="PS51192">
    <property type="entry name" value="HELICASE_ATP_BIND_1"/>
    <property type="match status" value="1"/>
</dbReference>
<organism evidence="6">
    <name type="scientific">viral metagenome</name>
    <dbReference type="NCBI Taxonomy" id="1070528"/>
    <lineage>
        <taxon>unclassified sequences</taxon>
        <taxon>metagenomes</taxon>
        <taxon>organismal metagenomes</taxon>
    </lineage>
</organism>
<dbReference type="SMART" id="SM00487">
    <property type="entry name" value="DEXDc"/>
    <property type="match status" value="1"/>
</dbReference>
<dbReference type="InterPro" id="IPR006935">
    <property type="entry name" value="Helicase/UvrB_N"/>
</dbReference>
<dbReference type="InterPro" id="IPR014001">
    <property type="entry name" value="Helicase_ATP-bd"/>
</dbReference>
<dbReference type="GO" id="GO:0016787">
    <property type="term" value="F:hydrolase activity"/>
    <property type="evidence" value="ECO:0007669"/>
    <property type="project" value="UniProtKB-KW"/>
</dbReference>
<evidence type="ECO:0000313" key="6">
    <source>
        <dbReference type="EMBL" id="QHT98464.1"/>
    </source>
</evidence>
<dbReference type="CDD" id="cd18785">
    <property type="entry name" value="SF2_C"/>
    <property type="match status" value="1"/>
</dbReference>
<keyword evidence="1" id="KW-0547">Nucleotide-binding</keyword>
<dbReference type="GO" id="GO:0005524">
    <property type="term" value="F:ATP binding"/>
    <property type="evidence" value="ECO:0007669"/>
    <property type="project" value="UniProtKB-KW"/>
</dbReference>
<sequence length="447" mass="50351">MTTLTRTGYLVDVGPIQEIKKELTVRPIVNGDFGFPPPPFKVFKPAKNGVCVPRFYGTSKLGEPKHDKRPEPTKINTQFAGQLRDATHQNEAFGAAIKAGHGVLSLPCGYGKTTVSLAIASKLGYRTMIIVHKQFLADQWRERIQQFCPGATIGVVQQNKKEVDCDFVIAMLQSLSLKEYSFSDFESIGTVIVDEAHHICAKVFSQSLFKLCPRHIYGLSATPERKDGLTKVLHWFMGPTFFAVERKNQGQVEVFPVVFDSPNYKNPPPSMRNGKISMPNMITELVEDRARNKMLVELVKKASTGTRQLLVLSDRRFHCEFLHQCFPKTSGLYMGGMKEAQLQESSKKKIIFATFSQAHEGLDIPTLDTVILASPKSDITQSIGRIMRETKGKKNEPHIYDVHDPWSVFTAMYYKRMKIYRQGGFNIHGKNVEEPKSAFPQGKCLFL</sequence>
<keyword evidence="4" id="KW-0067">ATP-binding</keyword>
<evidence type="ECO:0000259" key="5">
    <source>
        <dbReference type="PROSITE" id="PS51192"/>
    </source>
</evidence>
<evidence type="ECO:0000256" key="1">
    <source>
        <dbReference type="ARBA" id="ARBA00022741"/>
    </source>
</evidence>
<dbReference type="InterPro" id="IPR050615">
    <property type="entry name" value="ATP-dep_DNA_Helicase"/>
</dbReference>
<keyword evidence="3" id="KW-0347">Helicase</keyword>
<evidence type="ECO:0000256" key="3">
    <source>
        <dbReference type="ARBA" id="ARBA00022806"/>
    </source>
</evidence>
<dbReference type="PANTHER" id="PTHR11274:SF0">
    <property type="entry name" value="GENERAL TRANSCRIPTION AND DNA REPAIR FACTOR IIH HELICASE SUBUNIT XPB"/>
    <property type="match status" value="1"/>
</dbReference>
<dbReference type="Pfam" id="PF04851">
    <property type="entry name" value="ResIII"/>
    <property type="match status" value="1"/>
</dbReference>
<dbReference type="PANTHER" id="PTHR11274">
    <property type="entry name" value="RAD25/XP-B DNA REPAIR HELICASE"/>
    <property type="match status" value="1"/>
</dbReference>
<feature type="domain" description="Helicase ATP-binding" evidence="5">
    <location>
        <begin position="93"/>
        <end position="241"/>
    </location>
</feature>
<evidence type="ECO:0000256" key="4">
    <source>
        <dbReference type="ARBA" id="ARBA00022840"/>
    </source>
</evidence>
<keyword evidence="2" id="KW-0378">Hydrolase</keyword>
<dbReference type="EMBL" id="MN740292">
    <property type="protein sequence ID" value="QHT98464.1"/>
    <property type="molecule type" value="Genomic_DNA"/>
</dbReference>
<accession>A0A6C0IYM4</accession>
<evidence type="ECO:0000256" key="2">
    <source>
        <dbReference type="ARBA" id="ARBA00022801"/>
    </source>
</evidence>
<reference evidence="6" key="1">
    <citation type="journal article" date="2020" name="Nature">
        <title>Giant virus diversity and host interactions through global metagenomics.</title>
        <authorList>
            <person name="Schulz F."/>
            <person name="Roux S."/>
            <person name="Paez-Espino D."/>
            <person name="Jungbluth S."/>
            <person name="Walsh D.A."/>
            <person name="Denef V.J."/>
            <person name="McMahon K.D."/>
            <person name="Konstantinidis K.T."/>
            <person name="Eloe-Fadrosh E.A."/>
            <person name="Kyrpides N.C."/>
            <person name="Woyke T."/>
        </authorList>
    </citation>
    <scope>NUCLEOTIDE SEQUENCE</scope>
    <source>
        <strain evidence="6">GVMAG-M-3300025652-16</strain>
    </source>
</reference>
<name>A0A6C0IYM4_9ZZZZ</name>
<dbReference type="InterPro" id="IPR027417">
    <property type="entry name" value="P-loop_NTPase"/>
</dbReference>
<dbReference type="SUPFAM" id="SSF52540">
    <property type="entry name" value="P-loop containing nucleoside triphosphate hydrolases"/>
    <property type="match status" value="2"/>
</dbReference>
<dbReference type="GO" id="GO:0004386">
    <property type="term" value="F:helicase activity"/>
    <property type="evidence" value="ECO:0007669"/>
    <property type="project" value="UniProtKB-KW"/>
</dbReference>
<proteinExistence type="predicted"/>
<dbReference type="AlphaFoldDB" id="A0A6C0IYM4"/>
<dbReference type="GO" id="GO:0003677">
    <property type="term" value="F:DNA binding"/>
    <property type="evidence" value="ECO:0007669"/>
    <property type="project" value="InterPro"/>
</dbReference>
<dbReference type="CDD" id="cd17926">
    <property type="entry name" value="DEXHc_RE"/>
    <property type="match status" value="1"/>
</dbReference>